<dbReference type="Proteomes" id="UP000488299">
    <property type="component" value="Unassembled WGS sequence"/>
</dbReference>
<keyword evidence="1" id="KW-0812">Transmembrane</keyword>
<sequence>MMPPISPVGAVVVRILIRYRPRLMLSARLADTETVPLRGDVMATAVPLPGVVLVPLPGVVLVPLPGVVLVPLPGVVLVPLPGVVLVPLPGVVLVPLPGVVTLGKLPASKMLLA</sequence>
<evidence type="ECO:0000313" key="2">
    <source>
        <dbReference type="EMBL" id="KAB7730273.1"/>
    </source>
</evidence>
<name>A0A7J5TYS3_9BACT</name>
<evidence type="ECO:0000256" key="1">
    <source>
        <dbReference type="SAM" id="Phobius"/>
    </source>
</evidence>
<organism evidence="2 3">
    <name type="scientific">Rudanella paleaurantiibacter</name>
    <dbReference type="NCBI Taxonomy" id="2614655"/>
    <lineage>
        <taxon>Bacteria</taxon>
        <taxon>Pseudomonadati</taxon>
        <taxon>Bacteroidota</taxon>
        <taxon>Cytophagia</taxon>
        <taxon>Cytophagales</taxon>
        <taxon>Cytophagaceae</taxon>
        <taxon>Rudanella</taxon>
    </lineage>
</organism>
<comment type="caution">
    <text evidence="2">The sequence shown here is derived from an EMBL/GenBank/DDBJ whole genome shotgun (WGS) entry which is preliminary data.</text>
</comment>
<protein>
    <submittedName>
        <fullName evidence="2">Uncharacterized protein</fullName>
    </submittedName>
</protein>
<keyword evidence="1" id="KW-1133">Transmembrane helix</keyword>
<reference evidence="2 3" key="1">
    <citation type="submission" date="2019-10" db="EMBL/GenBank/DDBJ databases">
        <title>Rudanella paleaurantiibacter sp. nov., isolated from sludge.</title>
        <authorList>
            <person name="Xu S.Q."/>
        </authorList>
    </citation>
    <scope>NUCLEOTIDE SEQUENCE [LARGE SCALE GENOMIC DNA]</scope>
    <source>
        <strain evidence="2 3">HX-22-17</strain>
    </source>
</reference>
<accession>A0A7J5TYS3</accession>
<feature type="transmembrane region" description="Helical" evidence="1">
    <location>
        <begin position="82"/>
        <end position="103"/>
    </location>
</feature>
<gene>
    <name evidence="2" type="ORF">F5984_13975</name>
</gene>
<dbReference type="EMBL" id="WELI01000005">
    <property type="protein sequence ID" value="KAB7730273.1"/>
    <property type="molecule type" value="Genomic_DNA"/>
</dbReference>
<proteinExistence type="predicted"/>
<keyword evidence="3" id="KW-1185">Reference proteome</keyword>
<keyword evidence="1" id="KW-0472">Membrane</keyword>
<evidence type="ECO:0000313" key="3">
    <source>
        <dbReference type="Proteomes" id="UP000488299"/>
    </source>
</evidence>
<feature type="transmembrane region" description="Helical" evidence="1">
    <location>
        <begin position="48"/>
        <end position="70"/>
    </location>
</feature>
<dbReference type="AlphaFoldDB" id="A0A7J5TYS3"/>